<protein>
    <submittedName>
        <fullName evidence="1">Uncharacterized protein</fullName>
    </submittedName>
</protein>
<reference evidence="1" key="1">
    <citation type="submission" date="2020-06" db="EMBL/GenBank/DDBJ databases">
        <title>Unique genomic features of the anaerobic methanotrophic archaea.</title>
        <authorList>
            <person name="Chadwick G.L."/>
            <person name="Skennerton C.T."/>
            <person name="Laso-Perez R."/>
            <person name="Leu A.O."/>
            <person name="Speth D.R."/>
            <person name="Yu H."/>
            <person name="Morgan-Lang C."/>
            <person name="Hatzenpichler R."/>
            <person name="Goudeau D."/>
            <person name="Malmstrom R."/>
            <person name="Brazelton W.J."/>
            <person name="Woyke T."/>
            <person name="Hallam S.J."/>
            <person name="Tyson G.W."/>
            <person name="Wegener G."/>
            <person name="Boetius A."/>
            <person name="Orphan V."/>
        </authorList>
    </citation>
    <scope>NUCLEOTIDE SEQUENCE</scope>
</reference>
<gene>
    <name evidence="1" type="ORF">ILBEGJOJ_00031</name>
</gene>
<dbReference type="EMBL" id="MT631465">
    <property type="protein sequence ID" value="QNO51301.1"/>
    <property type="molecule type" value="Genomic_DNA"/>
</dbReference>
<organism evidence="1">
    <name type="scientific">Candidatus Methanophagaceae archaeon ANME-1 ERB6</name>
    <dbReference type="NCBI Taxonomy" id="2759912"/>
    <lineage>
        <taxon>Archaea</taxon>
        <taxon>Methanobacteriati</taxon>
        <taxon>Methanobacteriota</taxon>
        <taxon>Stenosarchaea group</taxon>
        <taxon>Methanomicrobia</taxon>
        <taxon>Candidatus Methanophagales</taxon>
        <taxon>Candidatus Methanophagaceae</taxon>
    </lineage>
</organism>
<name>A0A7G9YTG7_9EURY</name>
<proteinExistence type="predicted"/>
<accession>A0A7G9YTG7</accession>
<dbReference type="AlphaFoldDB" id="A0A7G9YTG7"/>
<sequence length="56" mass="6688">MTERADEEIHYFKKATLYARKIDKKRHTVRLTSGDRGQVAKCENGHIVIERKWYPI</sequence>
<evidence type="ECO:0000313" key="1">
    <source>
        <dbReference type="EMBL" id="QNO51301.1"/>
    </source>
</evidence>